<accession>A0ABD2QC09</accession>
<evidence type="ECO:0000313" key="2">
    <source>
        <dbReference type="Proteomes" id="UP001626550"/>
    </source>
</evidence>
<evidence type="ECO:0000313" key="1">
    <source>
        <dbReference type="EMBL" id="KAL3317095.1"/>
    </source>
</evidence>
<organism evidence="1 2">
    <name type="scientific">Cichlidogyrus casuarinus</name>
    <dbReference type="NCBI Taxonomy" id="1844966"/>
    <lineage>
        <taxon>Eukaryota</taxon>
        <taxon>Metazoa</taxon>
        <taxon>Spiralia</taxon>
        <taxon>Lophotrochozoa</taxon>
        <taxon>Platyhelminthes</taxon>
        <taxon>Monogenea</taxon>
        <taxon>Monopisthocotylea</taxon>
        <taxon>Dactylogyridea</taxon>
        <taxon>Ancyrocephalidae</taxon>
        <taxon>Cichlidogyrus</taxon>
    </lineage>
</organism>
<comment type="caution">
    <text evidence="1">The sequence shown here is derived from an EMBL/GenBank/DDBJ whole genome shotgun (WGS) entry which is preliminary data.</text>
</comment>
<sequence length="366" mass="41187">MHGICVFRPPRTSVDDLALEGNKMVANFLHGLTTLKRAGSSSVNLAASSGDEVDQAALQNNGRRSTANSINSKKLYNTCMKNLLFKSYLAQLKIVTDGDSLLSMVTTLDKPDSSQPSPQPPPKMKSECVIILIKVQVEEKPVDTRSVDQMLQSPYAVQGAHSRQQRRVTHNALVPTQEKYYPVSQVVQTQHQSFCPMHQAKHVCKQPDSSSPRGQRSFVVRTGSPNLVAVDPMNSMQHLRPHQPPPYELAMNLRRQHLAQQLSRKPVPPPRTVTSSIPQRDIEQRHNRQQRIVLNPTNTTHEQQRQFPFSCFLTLFSICRKMNFGRVRLTLFRIYVCLCVSVFCACSANDKLIPSLIIIFSFQSTS</sequence>
<dbReference type="Proteomes" id="UP001626550">
    <property type="component" value="Unassembled WGS sequence"/>
</dbReference>
<name>A0ABD2QC09_9PLAT</name>
<dbReference type="EMBL" id="JBJKFK010000431">
    <property type="protein sequence ID" value="KAL3317095.1"/>
    <property type="molecule type" value="Genomic_DNA"/>
</dbReference>
<keyword evidence="2" id="KW-1185">Reference proteome</keyword>
<dbReference type="AlphaFoldDB" id="A0ABD2QC09"/>
<gene>
    <name evidence="1" type="ORF">Ciccas_004256</name>
</gene>
<reference evidence="1 2" key="1">
    <citation type="submission" date="2024-11" db="EMBL/GenBank/DDBJ databases">
        <title>Adaptive evolution of stress response genes in parasites aligns with host niche diversity.</title>
        <authorList>
            <person name="Hahn C."/>
            <person name="Resl P."/>
        </authorList>
    </citation>
    <scope>NUCLEOTIDE SEQUENCE [LARGE SCALE GENOMIC DNA]</scope>
    <source>
        <strain evidence="1">EGGRZ-B1_66</strain>
        <tissue evidence="1">Body</tissue>
    </source>
</reference>
<proteinExistence type="predicted"/>
<protein>
    <submittedName>
        <fullName evidence="1">Uncharacterized protein</fullName>
    </submittedName>
</protein>